<dbReference type="Proteomes" id="UP000662747">
    <property type="component" value="Chromosome"/>
</dbReference>
<dbReference type="RefSeq" id="WP_206725900.1">
    <property type="nucleotide sequence ID" value="NZ_CP071090.1"/>
</dbReference>
<keyword evidence="2" id="KW-1185">Reference proteome</keyword>
<name>A0ABX7P241_9BACT</name>
<reference evidence="1 2" key="1">
    <citation type="submission" date="2021-02" db="EMBL/GenBank/DDBJ databases">
        <title>De Novo genome assembly of isolated myxobacteria.</title>
        <authorList>
            <person name="Stevens D.C."/>
        </authorList>
    </citation>
    <scope>NUCLEOTIDE SEQUENCE [LARGE SCALE GENOMIC DNA]</scope>
    <source>
        <strain evidence="2">SCPEA02</strain>
    </source>
</reference>
<organism evidence="1 2">
    <name type="scientific">Pyxidicoccus parkwayensis</name>
    <dbReference type="NCBI Taxonomy" id="2813578"/>
    <lineage>
        <taxon>Bacteria</taxon>
        <taxon>Pseudomonadati</taxon>
        <taxon>Myxococcota</taxon>
        <taxon>Myxococcia</taxon>
        <taxon>Myxococcales</taxon>
        <taxon>Cystobacterineae</taxon>
        <taxon>Myxococcaceae</taxon>
        <taxon>Pyxidicoccus</taxon>
    </lineage>
</organism>
<evidence type="ECO:0000313" key="1">
    <source>
        <dbReference type="EMBL" id="QSQ24334.1"/>
    </source>
</evidence>
<sequence length="201" mass="20941">MTPSNPDRPRLRHLASGWALLPLVILASGRAGADPLVDRQAVITLRALAYDNNLAKRAGGSLAVAVLYKEGHANSVDSSRKWTEALGKLGTLKVQGMSLQVVRLAYTDAAALKGAVAAQGLDALFVCEGLEAEVEALKTLSRAAKVLTITSSAALVEKGLSLGIVLSGDKNTILINAQASAEEGVSFGSDLLRLATMVKQP</sequence>
<dbReference type="InterPro" id="IPR025293">
    <property type="entry name" value="YfiR/HmsC-like"/>
</dbReference>
<accession>A0ABX7P241</accession>
<protein>
    <submittedName>
        <fullName evidence="1">YfiR family protein</fullName>
    </submittedName>
</protein>
<gene>
    <name evidence="1" type="ORF">JY651_05045</name>
</gene>
<dbReference type="EMBL" id="CP071090">
    <property type="protein sequence ID" value="QSQ24334.1"/>
    <property type="molecule type" value="Genomic_DNA"/>
</dbReference>
<evidence type="ECO:0000313" key="2">
    <source>
        <dbReference type="Proteomes" id="UP000662747"/>
    </source>
</evidence>
<dbReference type="Pfam" id="PF13689">
    <property type="entry name" value="DUF4154"/>
    <property type="match status" value="1"/>
</dbReference>
<proteinExistence type="predicted"/>